<dbReference type="GO" id="GO:0003677">
    <property type="term" value="F:DNA binding"/>
    <property type="evidence" value="ECO:0007669"/>
    <property type="project" value="InterPro"/>
</dbReference>
<organism evidence="2 3">
    <name type="scientific">Roseovarius mucosus</name>
    <dbReference type="NCBI Taxonomy" id="215743"/>
    <lineage>
        <taxon>Bacteria</taxon>
        <taxon>Pseudomonadati</taxon>
        <taxon>Pseudomonadota</taxon>
        <taxon>Alphaproteobacteria</taxon>
        <taxon>Rhodobacterales</taxon>
        <taxon>Roseobacteraceae</taxon>
        <taxon>Roseovarius</taxon>
    </lineage>
</organism>
<dbReference type="AlphaFoldDB" id="A0A1V0RJL6"/>
<keyword evidence="1" id="KW-0233">DNA recombination</keyword>
<keyword evidence="3" id="KW-1185">Reference proteome</keyword>
<evidence type="ECO:0000313" key="2">
    <source>
        <dbReference type="EMBL" id="ARE81968.1"/>
    </source>
</evidence>
<proteinExistence type="predicted"/>
<evidence type="ECO:0000313" key="3">
    <source>
        <dbReference type="Proteomes" id="UP000192273"/>
    </source>
</evidence>
<dbReference type="EMBL" id="CP020474">
    <property type="protein sequence ID" value="ARE81968.1"/>
    <property type="molecule type" value="Genomic_DNA"/>
</dbReference>
<dbReference type="GO" id="GO:0006310">
    <property type="term" value="P:DNA recombination"/>
    <property type="evidence" value="ECO:0007669"/>
    <property type="project" value="UniProtKB-KW"/>
</dbReference>
<dbReference type="Proteomes" id="UP000192273">
    <property type="component" value="Chromosome"/>
</dbReference>
<sequence length="143" mass="15694">MRCGSCNCHSLKPARQAKAETSTSPLVINPCCPVAALAEFQKPNYCECGTIFRLLDCHGDCQHQSLRADGVSTILQDRFTGAAIEPEWHTGHSLRAILANNNQGRGLPTHTVRAQTVYASDLSRVSYVRDETTFNDRAAEALF</sequence>
<dbReference type="InterPro" id="IPR011010">
    <property type="entry name" value="DNA_brk_join_enz"/>
</dbReference>
<dbReference type="Gene3D" id="1.10.443.10">
    <property type="entry name" value="Intergrase catalytic core"/>
    <property type="match status" value="1"/>
</dbReference>
<evidence type="ECO:0000256" key="1">
    <source>
        <dbReference type="ARBA" id="ARBA00023172"/>
    </source>
</evidence>
<dbReference type="InterPro" id="IPR013762">
    <property type="entry name" value="Integrase-like_cat_sf"/>
</dbReference>
<accession>A0A1V0RJL6</accession>
<protein>
    <submittedName>
        <fullName evidence="2">Uncharacterized protein</fullName>
    </submittedName>
</protein>
<dbReference type="GO" id="GO:0015074">
    <property type="term" value="P:DNA integration"/>
    <property type="evidence" value="ECO:0007669"/>
    <property type="project" value="InterPro"/>
</dbReference>
<dbReference type="SUPFAM" id="SSF56349">
    <property type="entry name" value="DNA breaking-rejoining enzymes"/>
    <property type="match status" value="1"/>
</dbReference>
<name>A0A1V0RJL6_9RHOB</name>
<dbReference type="KEGG" id="rmm:ROSMUCSMR3_00464"/>
<reference evidence="2 3" key="1">
    <citation type="submission" date="2017-03" db="EMBL/GenBank/DDBJ databases">
        <title>Genome Sequence of Roseovarius mucosus strain SMR3 Isolated from a culture of the Diatom Skeletonema marinoi.</title>
        <authorList>
            <person name="Topel M."/>
            <person name="Pinder M."/>
            <person name="Johansson O.N."/>
            <person name="Kourtchenko O."/>
            <person name="Godhe A."/>
            <person name="Clarke A.K."/>
        </authorList>
    </citation>
    <scope>NUCLEOTIDE SEQUENCE [LARGE SCALE GENOMIC DNA]</scope>
    <source>
        <strain evidence="2 3">SMR3</strain>
    </source>
</reference>
<gene>
    <name evidence="2" type="ORF">ROSMUCSMR3_00464</name>
</gene>